<evidence type="ECO:0000313" key="3">
    <source>
        <dbReference type="Proteomes" id="UP001597417"/>
    </source>
</evidence>
<feature type="compositionally biased region" description="Gly residues" evidence="1">
    <location>
        <begin position="313"/>
        <end position="329"/>
    </location>
</feature>
<proteinExistence type="predicted"/>
<sequence>MTMFDSSRYDLPTLVGKLHDQRFDGYDAGLLATEVEKFRAGPGTASMGTAVDALKSVVTSLATTDATLRRQLSDLGVTWQSRAGGQAGAVLAEQAGFAGQAYDNVTKSAQLIFDQGEAFNRTKNKLPEPGTLRKGEGGYTFADTVFSMFGFETDHAGEVRAGAEARAQAVDALNSYAHDTGDYLAASQSVPAPQSLDTVPPPESVPLPDTGAGGSGPSIPDSGPTIAAGAKDVCHAPPAVPASQPHRTVVQPPPAAVGPGPVVGGGGPGDQGVTTPSSFEPPEPGSPSSPVTDVVPGGGSGRFPVGDGHREGGVPGRAVPGGGTTGPVGPGLETAFPGTSGGPGSSGSVVGGPGGNSGESGARSGAGFAGGRAGEGPMGKGKMFGAAPSRPSTAPNLGPGPGLTNAPGGVGGFADSATAIGAGAAGAATSGESERRPRGFGRGTAAERGLSEEETHRPRRAVPPTPSRERTRAILEPAATQDGEEDAEHVRRYGVDDKDLFTDPRDVAPDLIGDRPMPDDR</sequence>
<dbReference type="InterPro" id="IPR038332">
    <property type="entry name" value="PPE_sf"/>
</dbReference>
<protein>
    <recommendedName>
        <fullName evidence="4">PPE family protein</fullName>
    </recommendedName>
</protein>
<comment type="caution">
    <text evidence="2">The sequence shown here is derived from an EMBL/GenBank/DDBJ whole genome shotgun (WGS) entry which is preliminary data.</text>
</comment>
<reference evidence="3" key="1">
    <citation type="journal article" date="2019" name="Int. J. Syst. Evol. Microbiol.">
        <title>The Global Catalogue of Microorganisms (GCM) 10K type strain sequencing project: providing services to taxonomists for standard genome sequencing and annotation.</title>
        <authorList>
            <consortium name="The Broad Institute Genomics Platform"/>
            <consortium name="The Broad Institute Genome Sequencing Center for Infectious Disease"/>
            <person name="Wu L."/>
            <person name="Ma J."/>
        </authorList>
    </citation>
    <scope>NUCLEOTIDE SEQUENCE [LARGE SCALE GENOMIC DNA]</scope>
    <source>
        <strain evidence="3">CGMCC 4.7645</strain>
    </source>
</reference>
<organism evidence="2 3">
    <name type="scientific">Amycolatopsis pigmentata</name>
    <dbReference type="NCBI Taxonomy" id="450801"/>
    <lineage>
        <taxon>Bacteria</taxon>
        <taxon>Bacillati</taxon>
        <taxon>Actinomycetota</taxon>
        <taxon>Actinomycetes</taxon>
        <taxon>Pseudonocardiales</taxon>
        <taxon>Pseudonocardiaceae</taxon>
        <taxon>Amycolatopsis</taxon>
    </lineage>
</organism>
<gene>
    <name evidence="2" type="ORF">ACFSXZ_16065</name>
</gene>
<feature type="compositionally biased region" description="Gly residues" evidence="1">
    <location>
        <begin position="261"/>
        <end position="270"/>
    </location>
</feature>
<dbReference type="EMBL" id="JBHUKR010000007">
    <property type="protein sequence ID" value="MFD2417841.1"/>
    <property type="molecule type" value="Genomic_DNA"/>
</dbReference>
<dbReference type="RefSeq" id="WP_378265825.1">
    <property type="nucleotide sequence ID" value="NZ_JBHUKR010000007.1"/>
</dbReference>
<evidence type="ECO:0008006" key="4">
    <source>
        <dbReference type="Google" id="ProtNLM"/>
    </source>
</evidence>
<evidence type="ECO:0000256" key="1">
    <source>
        <dbReference type="SAM" id="MobiDB-lite"/>
    </source>
</evidence>
<dbReference type="Gene3D" id="1.20.1260.20">
    <property type="entry name" value="PPE superfamily"/>
    <property type="match status" value="1"/>
</dbReference>
<name>A0ABW5FSL3_9PSEU</name>
<keyword evidence="3" id="KW-1185">Reference proteome</keyword>
<feature type="compositionally biased region" description="Basic and acidic residues" evidence="1">
    <location>
        <begin position="488"/>
        <end position="521"/>
    </location>
</feature>
<dbReference type="Proteomes" id="UP001597417">
    <property type="component" value="Unassembled WGS sequence"/>
</dbReference>
<accession>A0ABW5FSL3</accession>
<feature type="compositionally biased region" description="Low complexity" evidence="1">
    <location>
        <begin position="414"/>
        <end position="431"/>
    </location>
</feature>
<feature type="compositionally biased region" description="Gly residues" evidence="1">
    <location>
        <begin position="367"/>
        <end position="379"/>
    </location>
</feature>
<feature type="region of interest" description="Disordered" evidence="1">
    <location>
        <begin position="192"/>
        <end position="521"/>
    </location>
</feature>
<evidence type="ECO:0000313" key="2">
    <source>
        <dbReference type="EMBL" id="MFD2417841.1"/>
    </source>
</evidence>
<feature type="compositionally biased region" description="Gly residues" evidence="1">
    <location>
        <begin position="339"/>
        <end position="358"/>
    </location>
</feature>